<protein>
    <submittedName>
        <fullName evidence="3">Uncharacterized protein</fullName>
    </submittedName>
</protein>
<evidence type="ECO:0000256" key="2">
    <source>
        <dbReference type="SAM" id="SignalP"/>
    </source>
</evidence>
<sequence length="85" mass="8975">MKTPTNYVAILVVGAGAAAIALAPVAAAAPTGPSCVKLTRSATQCEPIGDAHHRSIRPETSRETQHPFDGSFGPFGVMRDHRDHR</sequence>
<proteinExistence type="predicted"/>
<evidence type="ECO:0000313" key="3">
    <source>
        <dbReference type="EMBL" id="BBY17083.1"/>
    </source>
</evidence>
<keyword evidence="2" id="KW-0732">Signal</keyword>
<dbReference type="Proteomes" id="UP000466607">
    <property type="component" value="Chromosome"/>
</dbReference>
<name>A0AAD1MUH4_9MYCO</name>
<evidence type="ECO:0000313" key="4">
    <source>
        <dbReference type="Proteomes" id="UP000466607"/>
    </source>
</evidence>
<evidence type="ECO:0000256" key="1">
    <source>
        <dbReference type="SAM" id="MobiDB-lite"/>
    </source>
</evidence>
<dbReference type="EMBL" id="AP022586">
    <property type="protein sequence ID" value="BBY17083.1"/>
    <property type="molecule type" value="Genomic_DNA"/>
</dbReference>
<dbReference type="AlphaFoldDB" id="A0AAD1MUH4"/>
<feature type="region of interest" description="Disordered" evidence="1">
    <location>
        <begin position="47"/>
        <end position="85"/>
    </location>
</feature>
<organism evidence="3 4">
    <name type="scientific">Mycolicibacterium litorale</name>
    <dbReference type="NCBI Taxonomy" id="758802"/>
    <lineage>
        <taxon>Bacteria</taxon>
        <taxon>Bacillati</taxon>
        <taxon>Actinomycetota</taxon>
        <taxon>Actinomycetes</taxon>
        <taxon>Mycobacteriales</taxon>
        <taxon>Mycobacteriaceae</taxon>
        <taxon>Mycolicibacterium</taxon>
    </lineage>
</organism>
<feature type="compositionally biased region" description="Basic and acidic residues" evidence="1">
    <location>
        <begin position="49"/>
        <end position="66"/>
    </location>
</feature>
<feature type="signal peptide" evidence="2">
    <location>
        <begin position="1"/>
        <end position="28"/>
    </location>
</feature>
<keyword evidence="4" id="KW-1185">Reference proteome</keyword>
<feature type="chain" id="PRO_5042261883" evidence="2">
    <location>
        <begin position="29"/>
        <end position="85"/>
    </location>
</feature>
<reference evidence="3 4" key="1">
    <citation type="journal article" date="2019" name="Emerg. Microbes Infect.">
        <title>Comprehensive subspecies identification of 175 nontuberculous mycobacteria species based on 7547 genomic profiles.</title>
        <authorList>
            <person name="Matsumoto Y."/>
            <person name="Kinjo T."/>
            <person name="Motooka D."/>
            <person name="Nabeya D."/>
            <person name="Jung N."/>
            <person name="Uechi K."/>
            <person name="Horii T."/>
            <person name="Iida T."/>
            <person name="Fujita J."/>
            <person name="Nakamura S."/>
        </authorList>
    </citation>
    <scope>NUCLEOTIDE SEQUENCE [LARGE SCALE GENOMIC DNA]</scope>
    <source>
        <strain evidence="3 4">JCM 17423</strain>
    </source>
</reference>
<accession>A0AAD1MUH4</accession>
<gene>
    <name evidence="3" type="ORF">MLIT_26750</name>
</gene>